<keyword evidence="4" id="KW-1185">Reference proteome</keyword>
<name>A0ABC8RHF9_9AQUA</name>
<protein>
    <submittedName>
        <fullName evidence="3">Uncharacterized protein</fullName>
    </submittedName>
</protein>
<dbReference type="Proteomes" id="UP001642360">
    <property type="component" value="Unassembled WGS sequence"/>
</dbReference>
<sequence>MFKNPSTTLTVQQPISDATNVQGGDPFGAPTKLWPWEDGTNSLTKANWRIEKWKEGAILEATDPRLGGDFVVEEMELVLKLGLICSHYNPMTRPSMRQVMQYLDREVIMPEVFMDIVGVGMAALFGNEVSN</sequence>
<dbReference type="Gene3D" id="1.10.510.10">
    <property type="entry name" value="Transferase(Phosphotransferase) domain 1"/>
    <property type="match status" value="1"/>
</dbReference>
<dbReference type="AlphaFoldDB" id="A0ABC8RHF9"/>
<comment type="caution">
    <text evidence="3">The sequence shown here is derived from an EMBL/GenBank/DDBJ whole genome shotgun (WGS) entry which is preliminary data.</text>
</comment>
<evidence type="ECO:0000313" key="3">
    <source>
        <dbReference type="EMBL" id="CAK9144055.1"/>
    </source>
</evidence>
<gene>
    <name evidence="3" type="ORF">ILEXP_LOCUS11796</name>
</gene>
<reference evidence="3 4" key="1">
    <citation type="submission" date="2024-02" db="EMBL/GenBank/DDBJ databases">
        <authorList>
            <person name="Vignale AGUSTIN F."/>
            <person name="Sosa J E."/>
            <person name="Modenutti C."/>
        </authorList>
    </citation>
    <scope>NUCLEOTIDE SEQUENCE [LARGE SCALE GENOMIC DNA]</scope>
</reference>
<keyword evidence="1" id="KW-0547">Nucleotide-binding</keyword>
<evidence type="ECO:0000256" key="1">
    <source>
        <dbReference type="ARBA" id="ARBA00022741"/>
    </source>
</evidence>
<dbReference type="SUPFAM" id="SSF56112">
    <property type="entry name" value="Protein kinase-like (PK-like)"/>
    <property type="match status" value="1"/>
</dbReference>
<dbReference type="EMBL" id="CAUOFW020001361">
    <property type="protein sequence ID" value="CAK9144055.1"/>
    <property type="molecule type" value="Genomic_DNA"/>
</dbReference>
<dbReference type="InterPro" id="IPR011009">
    <property type="entry name" value="Kinase-like_dom_sf"/>
</dbReference>
<dbReference type="InterPro" id="IPR050528">
    <property type="entry name" value="L-type_Lectin-RKs"/>
</dbReference>
<evidence type="ECO:0000256" key="2">
    <source>
        <dbReference type="ARBA" id="ARBA00022840"/>
    </source>
</evidence>
<organism evidence="3 4">
    <name type="scientific">Ilex paraguariensis</name>
    <name type="common">yerba mate</name>
    <dbReference type="NCBI Taxonomy" id="185542"/>
    <lineage>
        <taxon>Eukaryota</taxon>
        <taxon>Viridiplantae</taxon>
        <taxon>Streptophyta</taxon>
        <taxon>Embryophyta</taxon>
        <taxon>Tracheophyta</taxon>
        <taxon>Spermatophyta</taxon>
        <taxon>Magnoliopsida</taxon>
        <taxon>eudicotyledons</taxon>
        <taxon>Gunneridae</taxon>
        <taxon>Pentapetalae</taxon>
        <taxon>asterids</taxon>
        <taxon>campanulids</taxon>
        <taxon>Aquifoliales</taxon>
        <taxon>Aquifoliaceae</taxon>
        <taxon>Ilex</taxon>
    </lineage>
</organism>
<keyword evidence="2" id="KW-0067">ATP-binding</keyword>
<proteinExistence type="predicted"/>
<dbReference type="GO" id="GO:0005524">
    <property type="term" value="F:ATP binding"/>
    <property type="evidence" value="ECO:0007669"/>
    <property type="project" value="UniProtKB-KW"/>
</dbReference>
<dbReference type="PANTHER" id="PTHR27007">
    <property type="match status" value="1"/>
</dbReference>
<evidence type="ECO:0000313" key="4">
    <source>
        <dbReference type="Proteomes" id="UP001642360"/>
    </source>
</evidence>
<accession>A0ABC8RHF9</accession>